<dbReference type="PANTHER" id="PTHR37534">
    <property type="entry name" value="TRANSCRIPTIONAL ACTIVATOR PROTEIN UGA3"/>
    <property type="match status" value="1"/>
</dbReference>
<evidence type="ECO:0000256" key="1">
    <source>
        <dbReference type="ARBA" id="ARBA00004123"/>
    </source>
</evidence>
<comment type="subcellular location">
    <subcellularLocation>
        <location evidence="1">Nucleus</location>
    </subcellularLocation>
</comment>
<dbReference type="GeneID" id="30984814"/>
<feature type="compositionally biased region" description="Low complexity" evidence="3">
    <location>
        <begin position="121"/>
        <end position="137"/>
    </location>
</feature>
<dbReference type="RefSeq" id="XP_020061984.1">
    <property type="nucleotide sequence ID" value="XM_020210678.1"/>
</dbReference>
<reference evidence="5" key="1">
    <citation type="submission" date="2016-05" db="EMBL/GenBank/DDBJ databases">
        <title>Comparative genomics of biotechnologically important yeasts.</title>
        <authorList>
            <consortium name="DOE Joint Genome Institute"/>
            <person name="Riley R."/>
            <person name="Haridas S."/>
            <person name="Wolfe K.H."/>
            <person name="Lopes M.R."/>
            <person name="Hittinger C.T."/>
            <person name="Goker M."/>
            <person name="Salamov A."/>
            <person name="Wisecaver J."/>
            <person name="Long T.M."/>
            <person name="Aerts A.L."/>
            <person name="Barry K."/>
            <person name="Choi C."/>
            <person name="Clum A."/>
            <person name="Coughlan A.Y."/>
            <person name="Deshpande S."/>
            <person name="Douglass A.P."/>
            <person name="Hanson S.J."/>
            <person name="Klenk H.-P."/>
            <person name="Labutti K."/>
            <person name="Lapidus A."/>
            <person name="Lindquist E."/>
            <person name="Lipzen A."/>
            <person name="Meier-Kolthoff J.P."/>
            <person name="Ohm R.A."/>
            <person name="Otillar R.P."/>
            <person name="Pangilinan J."/>
            <person name="Peng Y."/>
            <person name="Rokas A."/>
            <person name="Rosa C.A."/>
            <person name="Scheuner C."/>
            <person name="Sibirny A.A."/>
            <person name="Slot J.C."/>
            <person name="Stielow J.B."/>
            <person name="Sun H."/>
            <person name="Kurtzman C.P."/>
            <person name="Blackwell M."/>
            <person name="Grigoriev I.V."/>
            <person name="Jeffries T.W."/>
        </authorList>
    </citation>
    <scope>NUCLEOTIDE SEQUENCE [LARGE SCALE GENOMIC DNA]</scope>
    <source>
        <strain evidence="5">NRRL Y-17324</strain>
    </source>
</reference>
<protein>
    <recommendedName>
        <fullName evidence="6">Transcription factor domain-containing protein</fullName>
    </recommendedName>
</protein>
<gene>
    <name evidence="4" type="ORF">CANTADRAFT_57295</name>
</gene>
<dbReference type="InterPro" id="IPR021858">
    <property type="entry name" value="Fun_TF"/>
</dbReference>
<keyword evidence="2" id="KW-0539">Nucleus</keyword>
<feature type="region of interest" description="Disordered" evidence="3">
    <location>
        <begin position="40"/>
        <end position="149"/>
    </location>
</feature>
<proteinExistence type="predicted"/>
<feature type="compositionally biased region" description="Basic and acidic residues" evidence="3">
    <location>
        <begin position="109"/>
        <end position="118"/>
    </location>
</feature>
<dbReference type="AlphaFoldDB" id="A0A1E4SBU5"/>
<dbReference type="OrthoDB" id="424974at2759"/>
<dbReference type="STRING" id="984487.A0A1E4SBU5"/>
<dbReference type="PANTHER" id="PTHR37534:SF49">
    <property type="entry name" value="LYSINE BIOSYNTHESIS REGULATORY PROTEIN LYS14"/>
    <property type="match status" value="1"/>
</dbReference>
<dbReference type="GO" id="GO:0045944">
    <property type="term" value="P:positive regulation of transcription by RNA polymerase II"/>
    <property type="evidence" value="ECO:0007669"/>
    <property type="project" value="TreeGrafter"/>
</dbReference>
<name>A0A1E4SBU5_9ASCO</name>
<evidence type="ECO:0000256" key="3">
    <source>
        <dbReference type="SAM" id="MobiDB-lite"/>
    </source>
</evidence>
<accession>A0A1E4SBU5</accession>
<keyword evidence="5" id="KW-1185">Reference proteome</keyword>
<evidence type="ECO:0000256" key="2">
    <source>
        <dbReference type="ARBA" id="ARBA00023242"/>
    </source>
</evidence>
<dbReference type="EMBL" id="KV453917">
    <property type="protein sequence ID" value="ODV76862.1"/>
    <property type="molecule type" value="Genomic_DNA"/>
</dbReference>
<evidence type="ECO:0000313" key="4">
    <source>
        <dbReference type="EMBL" id="ODV76862.1"/>
    </source>
</evidence>
<dbReference type="GO" id="GO:0005634">
    <property type="term" value="C:nucleus"/>
    <property type="evidence" value="ECO:0007669"/>
    <property type="project" value="UniProtKB-SubCell"/>
</dbReference>
<dbReference type="GO" id="GO:0000976">
    <property type="term" value="F:transcription cis-regulatory region binding"/>
    <property type="evidence" value="ECO:0007669"/>
    <property type="project" value="TreeGrafter"/>
</dbReference>
<sequence>MAPAVSPHRAAHSLPQAYQLGVAASPQAVASHGQQVPGQAVVGISSHPGNLSAHNGISHPGISHPGISHPGIPPQPAFAHYPYSRSPEAYPPPYDSHSSNYSHYRALPKPKDPLHDYPQRTPSSVGAPSPASSTGPSHGHGHSLPTKFTPSSIVSLLNDVPTPNPIDAYNTNRSPSSVQDPSMLQFFDEGDLNLLATDLNNIVNNIMFESNFSGKYAQFDGETPENSFKSSMITPPQTSIFPETYPGRNIPTDKIKLKKPLERRYLHEFCEDFVNLVLPFPSYDKSLKCYFNPARDIILLCAAQESFLLAAVLAHGAKTLFLKENKPEDEEAYCTYLSKCLKLLGPALVVGGRSKNQQNGLSSDLTSNIESVLVTVLLLTSANAANPKQNWRPHLRGAKDILLKVSTFKIKSSKVLIFCKFWFGTLEILAGVSSTLGGTLKSEAELDSLVTTGDDHEIKVLEEIGLIVHGGFNIISGYHNDALDHIRDLIKILAKIRKNKNYQPENEFEYFRLLSEFYRLSQLEFIDKKCILNPADFVDGVPNADLIDVLSHKSKDGPPPVIISWMDTCHQAYVLASMITILVKCFKEKHDSPQVQMISNKLISRMAFLKDYQEADIPNQSIKCSMMMMQWPMLVAAMNCTNKNDQDLLRKFFRVSGHVGSASSKFALARAEKVWSLREKGEHVDSDIEDDYNDVLSY</sequence>
<evidence type="ECO:0008006" key="6">
    <source>
        <dbReference type="Google" id="ProtNLM"/>
    </source>
</evidence>
<evidence type="ECO:0000313" key="5">
    <source>
        <dbReference type="Proteomes" id="UP000094285"/>
    </source>
</evidence>
<dbReference type="GO" id="GO:0003700">
    <property type="term" value="F:DNA-binding transcription factor activity"/>
    <property type="evidence" value="ECO:0007669"/>
    <property type="project" value="TreeGrafter"/>
</dbReference>
<organism evidence="4 5">
    <name type="scientific">Suhomyces tanzawaensis NRRL Y-17324</name>
    <dbReference type="NCBI Taxonomy" id="984487"/>
    <lineage>
        <taxon>Eukaryota</taxon>
        <taxon>Fungi</taxon>
        <taxon>Dikarya</taxon>
        <taxon>Ascomycota</taxon>
        <taxon>Saccharomycotina</taxon>
        <taxon>Pichiomycetes</taxon>
        <taxon>Debaryomycetaceae</taxon>
        <taxon>Suhomyces</taxon>
    </lineage>
</organism>
<dbReference type="Proteomes" id="UP000094285">
    <property type="component" value="Unassembled WGS sequence"/>
</dbReference>
<dbReference type="Pfam" id="PF11951">
    <property type="entry name" value="Fungal_trans_2"/>
    <property type="match status" value="1"/>
</dbReference>